<organism evidence="1 2">
    <name type="scientific">Curtobacterium aetherium</name>
    <dbReference type="NCBI Taxonomy" id="2841594"/>
    <lineage>
        <taxon>Bacteria</taxon>
        <taxon>Bacillati</taxon>
        <taxon>Actinomycetota</taxon>
        <taxon>Actinomycetes</taxon>
        <taxon>Micrococcales</taxon>
        <taxon>Microbacteriaceae</taxon>
        <taxon>Curtobacterium</taxon>
    </lineage>
</organism>
<dbReference type="EMBL" id="CP076544">
    <property type="protein sequence ID" value="QWS34838.1"/>
    <property type="molecule type" value="Genomic_DNA"/>
</dbReference>
<keyword evidence="2" id="KW-1185">Reference proteome</keyword>
<gene>
    <name evidence="1" type="ORF">KM842_06840</name>
</gene>
<accession>A0ACD1E7U6</accession>
<evidence type="ECO:0000313" key="2">
    <source>
        <dbReference type="Proteomes" id="UP000681794"/>
    </source>
</evidence>
<dbReference type="Proteomes" id="UP000681794">
    <property type="component" value="Chromosome"/>
</dbReference>
<sequence>MQHRLRTTRRRTASVVVTAALAALVGTTVSVVPTAAPASAATREVESPDFASQVHGDPWDYSNVEDQNTDEVNNPSSLRDGKLRVHLVGDTAVSLVSTTSGSLPYGRDGGSRSVNASTYRSLSFSMDQPFSKQIGAVYWWTCREKTSACGGGTTFEVTAGSHVYDLALSKASTLQARKPWSGKIVSVRLDPVVLPTGKSGTASIDWVRLHGSGGAKAAYPPGTHGSTVVVPRPRPVVDSPNPDQGEDLATTQRGRPWDFTSPAAMQGATLRNATITGYGSSGMTARNSGSAKGDSQLLLPVSRFSASKYHRLSIDYTYDGRYSLAGTPGGGKMARLIWWDATSSVPQIGNDVLTYSGRNARRISIDLNKQNDLDEDALAPRLGWSKRTVSGLRFDPNEDPGALTWHLKALHLRADPSAVGKTTVRFHDAAWVSGTTATVSIARTAPTATWHAIARDVPVTKGSNSVVFSVADRPASSYRIRVTLTHPGVPSATAEAPSNIVMHH</sequence>
<name>A0ACD1E7U6_9MICO</name>
<proteinExistence type="predicted"/>
<protein>
    <submittedName>
        <fullName evidence="1">Uncharacterized protein</fullName>
    </submittedName>
</protein>
<evidence type="ECO:0000313" key="1">
    <source>
        <dbReference type="EMBL" id="QWS34838.1"/>
    </source>
</evidence>
<reference evidence="1" key="1">
    <citation type="submission" date="2021-06" db="EMBL/GenBank/DDBJ databases">
        <authorList>
            <person name="Ellington A.J."/>
            <person name="Bryan N.C."/>
            <person name="Christner B.C."/>
            <person name="Reisch C.R."/>
        </authorList>
    </citation>
    <scope>NUCLEOTIDE SEQUENCE</scope>
    <source>
        <strain evidence="1">L6-1</strain>
    </source>
</reference>